<dbReference type="OrthoDB" id="2342176at2759"/>
<reference evidence="2 3" key="1">
    <citation type="submission" date="2019-09" db="EMBL/GenBank/DDBJ databases">
        <title>The hologenome of the rock-dwelling lichen Lasallia pustulata.</title>
        <authorList>
            <person name="Greshake Tzovaras B."/>
            <person name="Segers F."/>
            <person name="Bicker A."/>
            <person name="Dal Grande F."/>
            <person name="Otte J."/>
            <person name="Hankeln T."/>
            <person name="Schmitt I."/>
            <person name="Ebersberger I."/>
        </authorList>
    </citation>
    <scope>NUCLEOTIDE SEQUENCE [LARGE SCALE GENOMIC DNA]</scope>
    <source>
        <strain evidence="2">A1-1</strain>
    </source>
</reference>
<accession>A0A5M8PDH3</accession>
<sequence length="143" mass="14543">MKSAISLAAVFLLASAQANPQRPRTQSYNDTAPILPPGSNATVPLFGPCTPGAFGCNTRYTFSQCVPTAGGSTAYIYFGSVPAGMICQNGQIVRDTLGPCSPPGSLQCLNGGRSFGLCDQSGLIYMGIVAAGTVCENGSIVAA</sequence>
<proteinExistence type="predicted"/>
<organism evidence="2 3">
    <name type="scientific">Lasallia pustulata</name>
    <dbReference type="NCBI Taxonomy" id="136370"/>
    <lineage>
        <taxon>Eukaryota</taxon>
        <taxon>Fungi</taxon>
        <taxon>Dikarya</taxon>
        <taxon>Ascomycota</taxon>
        <taxon>Pezizomycotina</taxon>
        <taxon>Lecanoromycetes</taxon>
        <taxon>OSLEUM clade</taxon>
        <taxon>Umbilicariomycetidae</taxon>
        <taxon>Umbilicariales</taxon>
        <taxon>Umbilicariaceae</taxon>
        <taxon>Lasallia</taxon>
    </lineage>
</organism>
<comment type="caution">
    <text evidence="2">The sequence shown here is derived from an EMBL/GenBank/DDBJ whole genome shotgun (WGS) entry which is preliminary data.</text>
</comment>
<protein>
    <submittedName>
        <fullName evidence="2">Uncharacterized protein</fullName>
    </submittedName>
</protein>
<gene>
    <name evidence="2" type="ORF">FRX48_09526</name>
</gene>
<feature type="signal peptide" evidence="1">
    <location>
        <begin position="1"/>
        <end position="18"/>
    </location>
</feature>
<name>A0A5M8PDH3_9LECA</name>
<dbReference type="AlphaFoldDB" id="A0A5M8PDH3"/>
<evidence type="ECO:0000256" key="1">
    <source>
        <dbReference type="SAM" id="SignalP"/>
    </source>
</evidence>
<keyword evidence="1" id="KW-0732">Signal</keyword>
<dbReference type="EMBL" id="VXIT01000023">
    <property type="protein sequence ID" value="KAA6406802.1"/>
    <property type="molecule type" value="Genomic_DNA"/>
</dbReference>
<evidence type="ECO:0000313" key="2">
    <source>
        <dbReference type="EMBL" id="KAA6406802.1"/>
    </source>
</evidence>
<evidence type="ECO:0000313" key="3">
    <source>
        <dbReference type="Proteomes" id="UP000324767"/>
    </source>
</evidence>
<dbReference type="Proteomes" id="UP000324767">
    <property type="component" value="Unassembled WGS sequence"/>
</dbReference>
<feature type="chain" id="PRO_5024272935" evidence="1">
    <location>
        <begin position="19"/>
        <end position="143"/>
    </location>
</feature>